<comment type="cofactor">
    <cofactor evidence="7">
        <name>Zn(2+)</name>
        <dbReference type="ChEBI" id="CHEBI:29105"/>
    </cofactor>
    <text evidence="7">Binds 1 zinc ion per subunit.</text>
</comment>
<dbReference type="EMBL" id="KN831768">
    <property type="protein sequence ID" value="KIM49397.1"/>
    <property type="molecule type" value="Genomic_DNA"/>
</dbReference>
<dbReference type="PANTHER" id="PTHR11002:SF76">
    <property type="entry name" value="CARBONIC ANHYDRASE"/>
    <property type="match status" value="1"/>
</dbReference>
<dbReference type="GO" id="GO:0008270">
    <property type="term" value="F:zinc ion binding"/>
    <property type="evidence" value="ECO:0007669"/>
    <property type="project" value="UniProtKB-UniRule"/>
</dbReference>
<dbReference type="GO" id="GO:0004089">
    <property type="term" value="F:carbonate dehydratase activity"/>
    <property type="evidence" value="ECO:0007669"/>
    <property type="project" value="UniProtKB-UniRule"/>
</dbReference>
<protein>
    <recommendedName>
        <fullName evidence="2 8">Carbonic anhydrase</fullName>
        <ecNumber evidence="2 8">4.2.1.1</ecNumber>
    </recommendedName>
    <alternativeName>
        <fullName evidence="8">Carbonate dehydratase</fullName>
    </alternativeName>
</protein>
<evidence type="ECO:0000313" key="9">
    <source>
        <dbReference type="EMBL" id="KIM49397.1"/>
    </source>
</evidence>
<dbReference type="InterPro" id="IPR036874">
    <property type="entry name" value="Carbonic_anhydrase_sf"/>
</dbReference>
<name>A0A0C2Z8C3_HEBCY</name>
<dbReference type="AlphaFoldDB" id="A0A0C2Z8C3"/>
<keyword evidence="3 7" id="KW-0479">Metal-binding</keyword>
<dbReference type="STRING" id="686832.A0A0C2Z8C3"/>
<feature type="binding site" evidence="7">
    <location>
        <position position="102"/>
    </location>
    <ligand>
        <name>Zn(2+)</name>
        <dbReference type="ChEBI" id="CHEBI:29105"/>
    </ligand>
</feature>
<dbReference type="SUPFAM" id="SSF53056">
    <property type="entry name" value="beta-carbonic anhydrase, cab"/>
    <property type="match status" value="1"/>
</dbReference>
<evidence type="ECO:0000313" key="10">
    <source>
        <dbReference type="Proteomes" id="UP000053424"/>
    </source>
</evidence>
<evidence type="ECO:0000256" key="3">
    <source>
        <dbReference type="ARBA" id="ARBA00022723"/>
    </source>
</evidence>
<dbReference type="SMART" id="SM00947">
    <property type="entry name" value="Pro_CA"/>
    <property type="match status" value="1"/>
</dbReference>
<organism evidence="9 10">
    <name type="scientific">Hebeloma cylindrosporum</name>
    <dbReference type="NCBI Taxonomy" id="76867"/>
    <lineage>
        <taxon>Eukaryota</taxon>
        <taxon>Fungi</taxon>
        <taxon>Dikarya</taxon>
        <taxon>Basidiomycota</taxon>
        <taxon>Agaricomycotina</taxon>
        <taxon>Agaricomycetes</taxon>
        <taxon>Agaricomycetidae</taxon>
        <taxon>Agaricales</taxon>
        <taxon>Agaricineae</taxon>
        <taxon>Hymenogastraceae</taxon>
        <taxon>Hebeloma</taxon>
    </lineage>
</organism>
<dbReference type="EC" id="4.2.1.1" evidence="2 8"/>
<dbReference type="InterPro" id="IPR001765">
    <property type="entry name" value="Carbonic_anhydrase"/>
</dbReference>
<evidence type="ECO:0000256" key="6">
    <source>
        <dbReference type="ARBA" id="ARBA00048348"/>
    </source>
</evidence>
<dbReference type="PANTHER" id="PTHR11002">
    <property type="entry name" value="CARBONIC ANHYDRASE"/>
    <property type="match status" value="1"/>
</dbReference>
<evidence type="ECO:0000256" key="4">
    <source>
        <dbReference type="ARBA" id="ARBA00022833"/>
    </source>
</evidence>
<dbReference type="Proteomes" id="UP000053424">
    <property type="component" value="Unassembled WGS sequence"/>
</dbReference>
<reference evidence="9 10" key="1">
    <citation type="submission" date="2014-04" db="EMBL/GenBank/DDBJ databases">
        <authorList>
            <consortium name="DOE Joint Genome Institute"/>
            <person name="Kuo A."/>
            <person name="Gay G."/>
            <person name="Dore J."/>
            <person name="Kohler A."/>
            <person name="Nagy L.G."/>
            <person name="Floudas D."/>
            <person name="Copeland A."/>
            <person name="Barry K.W."/>
            <person name="Cichocki N."/>
            <person name="Veneault-Fourrey C."/>
            <person name="LaButti K."/>
            <person name="Lindquist E.A."/>
            <person name="Lipzen A."/>
            <person name="Lundell T."/>
            <person name="Morin E."/>
            <person name="Murat C."/>
            <person name="Sun H."/>
            <person name="Tunlid A."/>
            <person name="Henrissat B."/>
            <person name="Grigoriev I.V."/>
            <person name="Hibbett D.S."/>
            <person name="Martin F."/>
            <person name="Nordberg H.P."/>
            <person name="Cantor M.N."/>
            <person name="Hua S.X."/>
        </authorList>
    </citation>
    <scope>NUCLEOTIDE SEQUENCE [LARGE SCALE GENOMIC DNA]</scope>
    <source>
        <strain evidence="10">h7</strain>
    </source>
</reference>
<keyword evidence="5 8" id="KW-0456">Lyase</keyword>
<dbReference type="Pfam" id="PF00484">
    <property type="entry name" value="Pro_CA"/>
    <property type="match status" value="1"/>
</dbReference>
<feature type="binding site" evidence="7">
    <location>
        <position position="48"/>
    </location>
    <ligand>
        <name>Zn(2+)</name>
        <dbReference type="ChEBI" id="CHEBI:29105"/>
    </ligand>
</feature>
<evidence type="ECO:0000256" key="7">
    <source>
        <dbReference type="PIRSR" id="PIRSR601765-1"/>
    </source>
</evidence>
<comment type="catalytic activity">
    <reaction evidence="6 8">
        <text>hydrogencarbonate + H(+) = CO2 + H2O</text>
        <dbReference type="Rhea" id="RHEA:10748"/>
        <dbReference type="ChEBI" id="CHEBI:15377"/>
        <dbReference type="ChEBI" id="CHEBI:15378"/>
        <dbReference type="ChEBI" id="CHEBI:16526"/>
        <dbReference type="ChEBI" id="CHEBI:17544"/>
        <dbReference type="EC" id="4.2.1.1"/>
    </reaction>
</comment>
<feature type="binding site" evidence="7">
    <location>
        <position position="46"/>
    </location>
    <ligand>
        <name>Zn(2+)</name>
        <dbReference type="ChEBI" id="CHEBI:29105"/>
    </ligand>
</feature>
<evidence type="ECO:0000256" key="2">
    <source>
        <dbReference type="ARBA" id="ARBA00012925"/>
    </source>
</evidence>
<dbReference type="Gene3D" id="3.40.1050.10">
    <property type="entry name" value="Carbonic anhydrase"/>
    <property type="match status" value="1"/>
</dbReference>
<feature type="binding site" evidence="7">
    <location>
        <position position="105"/>
    </location>
    <ligand>
        <name>Zn(2+)</name>
        <dbReference type="ChEBI" id="CHEBI:29105"/>
    </ligand>
</feature>
<evidence type="ECO:0000256" key="8">
    <source>
        <dbReference type="RuleBase" id="RU003956"/>
    </source>
</evidence>
<dbReference type="GO" id="GO:0034599">
    <property type="term" value="P:cellular response to oxidative stress"/>
    <property type="evidence" value="ECO:0007669"/>
    <property type="project" value="TreeGrafter"/>
</dbReference>
<accession>A0A0C2Z8C3</accession>
<sequence length="252" mass="27332">MPERDATIQRLLTANAQWAQDVTRLEPNFFEQSAKGQSPHTLWIGCADSRVPDSVITAARPGEIFVHRNIANQLHLDDHNVLSVLRYAVDYLGVEHVVIVGHTECGGAAACLGAAQSPDLNLDEPITTISSLPVDSALNRWLEPLTRIAAGLQLSSIPHAEALPIVVEENVKAQVENLANTITIGDAWKKGTRKGQEVWIHGWVYDLNTGLLRDLNISRGPPGAAAPESTALVSESGLFDKEHCAPPQHMTL</sequence>
<proteinExistence type="inferred from homology"/>
<dbReference type="HOGENOM" id="CLU_053879_3_2_1"/>
<keyword evidence="4 7" id="KW-0862">Zinc</keyword>
<comment type="similarity">
    <text evidence="1 8">Belongs to the beta-class carbonic anhydrase family.</text>
</comment>
<comment type="function">
    <text evidence="8">Reversible hydration of carbon dioxide.</text>
</comment>
<dbReference type="GO" id="GO:0071244">
    <property type="term" value="P:cellular response to carbon dioxide"/>
    <property type="evidence" value="ECO:0007669"/>
    <property type="project" value="TreeGrafter"/>
</dbReference>
<evidence type="ECO:0000256" key="1">
    <source>
        <dbReference type="ARBA" id="ARBA00006217"/>
    </source>
</evidence>
<reference evidence="10" key="2">
    <citation type="submission" date="2015-01" db="EMBL/GenBank/DDBJ databases">
        <title>Evolutionary Origins and Diversification of the Mycorrhizal Mutualists.</title>
        <authorList>
            <consortium name="DOE Joint Genome Institute"/>
            <consortium name="Mycorrhizal Genomics Consortium"/>
            <person name="Kohler A."/>
            <person name="Kuo A."/>
            <person name="Nagy L.G."/>
            <person name="Floudas D."/>
            <person name="Copeland A."/>
            <person name="Barry K.W."/>
            <person name="Cichocki N."/>
            <person name="Veneault-Fourrey C."/>
            <person name="LaButti K."/>
            <person name="Lindquist E.A."/>
            <person name="Lipzen A."/>
            <person name="Lundell T."/>
            <person name="Morin E."/>
            <person name="Murat C."/>
            <person name="Riley R."/>
            <person name="Ohm R."/>
            <person name="Sun H."/>
            <person name="Tunlid A."/>
            <person name="Henrissat B."/>
            <person name="Grigoriev I.V."/>
            <person name="Hibbett D.S."/>
            <person name="Martin F."/>
        </authorList>
    </citation>
    <scope>NUCLEOTIDE SEQUENCE [LARGE SCALE GENOMIC DNA]</scope>
    <source>
        <strain evidence="10">h7</strain>
    </source>
</reference>
<dbReference type="OrthoDB" id="10248475at2759"/>
<gene>
    <name evidence="9" type="ORF">M413DRAFT_60511</name>
</gene>
<evidence type="ECO:0000256" key="5">
    <source>
        <dbReference type="ARBA" id="ARBA00023239"/>
    </source>
</evidence>
<keyword evidence="10" id="KW-1185">Reference proteome</keyword>